<sequence>MLKRSATVEHCNVECLNTRDGNII</sequence>
<dbReference type="EMBL" id="GGEC01065605">
    <property type="protein sequence ID" value="MBX46089.1"/>
    <property type="molecule type" value="Transcribed_RNA"/>
</dbReference>
<organism evidence="1">
    <name type="scientific">Rhizophora mucronata</name>
    <name type="common">Asiatic mangrove</name>
    <dbReference type="NCBI Taxonomy" id="61149"/>
    <lineage>
        <taxon>Eukaryota</taxon>
        <taxon>Viridiplantae</taxon>
        <taxon>Streptophyta</taxon>
        <taxon>Embryophyta</taxon>
        <taxon>Tracheophyta</taxon>
        <taxon>Spermatophyta</taxon>
        <taxon>Magnoliopsida</taxon>
        <taxon>eudicotyledons</taxon>
        <taxon>Gunneridae</taxon>
        <taxon>Pentapetalae</taxon>
        <taxon>rosids</taxon>
        <taxon>fabids</taxon>
        <taxon>Malpighiales</taxon>
        <taxon>Rhizophoraceae</taxon>
        <taxon>Rhizophora</taxon>
    </lineage>
</organism>
<reference evidence="1" key="1">
    <citation type="submission" date="2018-02" db="EMBL/GenBank/DDBJ databases">
        <title>Rhizophora mucronata_Transcriptome.</title>
        <authorList>
            <person name="Meera S.P."/>
            <person name="Sreeshan A."/>
            <person name="Augustine A."/>
        </authorList>
    </citation>
    <scope>NUCLEOTIDE SEQUENCE</scope>
    <source>
        <tissue evidence="1">Leaf</tissue>
    </source>
</reference>
<proteinExistence type="predicted"/>
<name>A0A2P2NUF7_RHIMU</name>
<dbReference type="AlphaFoldDB" id="A0A2P2NUF7"/>
<protein>
    <submittedName>
        <fullName evidence="1">Uncharacterized protein</fullName>
    </submittedName>
</protein>
<accession>A0A2P2NUF7</accession>
<evidence type="ECO:0000313" key="1">
    <source>
        <dbReference type="EMBL" id="MBX46089.1"/>
    </source>
</evidence>